<feature type="domain" description="Glyoxalase-like" evidence="1">
    <location>
        <begin position="1"/>
        <end position="46"/>
    </location>
</feature>
<dbReference type="AlphaFoldDB" id="A0A239Z1V8"/>
<dbReference type="Gene3D" id="3.10.180.10">
    <property type="entry name" value="2,3-Dihydroxybiphenyl 1,2-Dioxygenase, domain 1"/>
    <property type="match status" value="1"/>
</dbReference>
<dbReference type="RefSeq" id="WP_197697019.1">
    <property type="nucleotide sequence ID" value="NZ_CP009211.1"/>
</dbReference>
<accession>A0A239Z1V8</accession>
<protein>
    <recommendedName>
        <fullName evidence="1">Glyoxalase-like domain-containing protein</fullName>
    </recommendedName>
</protein>
<dbReference type="InterPro" id="IPR029068">
    <property type="entry name" value="Glyas_Bleomycin-R_OHBP_Dase"/>
</dbReference>
<name>A0A239Z1V8_9CORY</name>
<reference evidence="2 3" key="1">
    <citation type="submission" date="2017-06" db="EMBL/GenBank/DDBJ databases">
        <authorList>
            <consortium name="Pathogen Informatics"/>
        </authorList>
    </citation>
    <scope>NUCLEOTIDE SEQUENCE [LARGE SCALE GENOMIC DNA]</scope>
    <source>
        <strain evidence="2 3">NCTC13015</strain>
    </source>
</reference>
<sequence>MHIDGGATEREALVERVRMLGATELGSHEAPGLVWTVMQDPERNKFLCRQQNCENMGYMGMFMG</sequence>
<evidence type="ECO:0000313" key="3">
    <source>
        <dbReference type="Proteomes" id="UP000215374"/>
    </source>
</evidence>
<evidence type="ECO:0000313" key="2">
    <source>
        <dbReference type="EMBL" id="SNV64977.1"/>
    </source>
</evidence>
<gene>
    <name evidence="2" type="ORF">SAMEA4535761_00908</name>
</gene>
<dbReference type="Proteomes" id="UP000215374">
    <property type="component" value="Chromosome 1"/>
</dbReference>
<dbReference type="EMBL" id="LT906467">
    <property type="protein sequence ID" value="SNV64977.1"/>
    <property type="molecule type" value="Genomic_DNA"/>
</dbReference>
<dbReference type="InterPro" id="IPR041581">
    <property type="entry name" value="Glyoxalase_6"/>
</dbReference>
<evidence type="ECO:0000259" key="1">
    <source>
        <dbReference type="Pfam" id="PF18029"/>
    </source>
</evidence>
<organism evidence="2 3">
    <name type="scientific">Corynebacterium imitans</name>
    <dbReference type="NCBI Taxonomy" id="156978"/>
    <lineage>
        <taxon>Bacteria</taxon>
        <taxon>Bacillati</taxon>
        <taxon>Actinomycetota</taxon>
        <taxon>Actinomycetes</taxon>
        <taxon>Mycobacteriales</taxon>
        <taxon>Corynebacteriaceae</taxon>
        <taxon>Corynebacterium</taxon>
    </lineage>
</organism>
<dbReference type="Pfam" id="PF18029">
    <property type="entry name" value="Glyoxalase_6"/>
    <property type="match status" value="1"/>
</dbReference>
<proteinExistence type="predicted"/>